<evidence type="ECO:0000313" key="3">
    <source>
        <dbReference type="Proteomes" id="UP000648257"/>
    </source>
</evidence>
<organism evidence="2 3">
    <name type="scientific">Undibacterium seohonense</name>
    <dbReference type="NCBI Taxonomy" id="1344950"/>
    <lineage>
        <taxon>Bacteria</taxon>
        <taxon>Pseudomonadati</taxon>
        <taxon>Pseudomonadota</taxon>
        <taxon>Betaproteobacteria</taxon>
        <taxon>Burkholderiales</taxon>
        <taxon>Oxalobacteraceae</taxon>
        <taxon>Undibacterium</taxon>
    </lineage>
</organism>
<protein>
    <recommendedName>
        <fullName evidence="1">DUF7000 domain-containing protein</fullName>
    </recommendedName>
</protein>
<dbReference type="Proteomes" id="UP000648257">
    <property type="component" value="Unassembled WGS sequence"/>
</dbReference>
<comment type="caution">
    <text evidence="2">The sequence shown here is derived from an EMBL/GenBank/DDBJ whole genome shotgun (WGS) entry which is preliminary data.</text>
</comment>
<gene>
    <name evidence="2" type="ORF">H8K52_19780</name>
</gene>
<dbReference type="RefSeq" id="WP_186924642.1">
    <property type="nucleotide sequence ID" value="NZ_JACOFW010000039.1"/>
</dbReference>
<sequence length="163" mass="19065">MSGKNLNARIAAYKEAFASGEIQKTYQNLVGIVQNLRTDFSKTYLDEYSVANVLHGYIDFTYFYLQNDYLKKHKLKLAIVLNHRQAHFELWLLGQTKDVQIGYWEKLKGTKWVNKNTMPEWSIFEIVMLAKPDFDDPEKLSESIHGSFRVLSKDIFDTLLAYE</sequence>
<accession>A0ABR6X9K5</accession>
<keyword evidence="3" id="KW-1185">Reference proteome</keyword>
<evidence type="ECO:0000313" key="2">
    <source>
        <dbReference type="EMBL" id="MBC3809586.1"/>
    </source>
</evidence>
<dbReference type="Pfam" id="PF22526">
    <property type="entry name" value="DUF7000"/>
    <property type="match status" value="1"/>
</dbReference>
<feature type="domain" description="DUF7000" evidence="1">
    <location>
        <begin position="6"/>
        <end position="158"/>
    </location>
</feature>
<name>A0ABR6X9K5_9BURK</name>
<evidence type="ECO:0000259" key="1">
    <source>
        <dbReference type="Pfam" id="PF22526"/>
    </source>
</evidence>
<dbReference type="InterPro" id="IPR054269">
    <property type="entry name" value="DUF7000"/>
</dbReference>
<dbReference type="EMBL" id="JACOFW010000039">
    <property type="protein sequence ID" value="MBC3809586.1"/>
    <property type="molecule type" value="Genomic_DNA"/>
</dbReference>
<reference evidence="2 3" key="1">
    <citation type="submission" date="2020-08" db="EMBL/GenBank/DDBJ databases">
        <title>Novel species isolated from subtropical streams in China.</title>
        <authorList>
            <person name="Lu H."/>
        </authorList>
    </citation>
    <scope>NUCLEOTIDE SEQUENCE [LARGE SCALE GENOMIC DNA]</scope>
    <source>
        <strain evidence="2 3">KACC 16656</strain>
    </source>
</reference>
<proteinExistence type="predicted"/>